<sequence>MMQIKNARATERHIEHIKDSAQSNIADGHDSQHDSAKPVPKKHKARLLILRSGAAGITENEILRHCRLSSGRNYISDLERRLDIQFERIDEANPDGIGSHFRYRFNKRADVQKVIDLVNSSAVVNGHLPLNQLDVDDILKLYPDALTAE</sequence>
<dbReference type="EMBL" id="JBFZPZ010000013">
    <property type="protein sequence ID" value="MEX9254016.1"/>
    <property type="molecule type" value="Genomic_DNA"/>
</dbReference>
<feature type="region of interest" description="Disordered" evidence="1">
    <location>
        <begin position="22"/>
        <end position="42"/>
    </location>
</feature>
<evidence type="ECO:0000313" key="2">
    <source>
        <dbReference type="EMBL" id="MEX9254016.1"/>
    </source>
</evidence>
<organism evidence="2 3">
    <name type="scientific">Pseudenterobacter timonensis</name>
    <dbReference type="NCBI Taxonomy" id="1755099"/>
    <lineage>
        <taxon>Bacteria</taxon>
        <taxon>Pseudomonadati</taxon>
        <taxon>Pseudomonadota</taxon>
        <taxon>Gammaproteobacteria</taxon>
        <taxon>Enterobacterales</taxon>
        <taxon>Enterobacteriaceae</taxon>
        <taxon>Pseudenterobacter</taxon>
    </lineage>
</organism>
<protein>
    <submittedName>
        <fullName evidence="2">Uncharacterized protein</fullName>
    </submittedName>
</protein>
<reference evidence="2 3" key="1">
    <citation type="submission" date="2024-03" db="EMBL/GenBank/DDBJ databases">
        <title>Role of Flies in the Dissemination of Carbapenem-Resistant Enterobacteriaceae (CRE): An Epidemiological and Genomic Study in China.</title>
        <authorList>
            <person name="Chen K."/>
            <person name="Zhang R."/>
            <person name="Chen S."/>
        </authorList>
    </citation>
    <scope>NUCLEOTIDE SEQUENCE [LARGE SCALE GENOMIC DNA]</scope>
    <source>
        <strain evidence="3">fly-313</strain>
    </source>
</reference>
<feature type="compositionally biased region" description="Basic and acidic residues" evidence="1">
    <location>
        <begin position="27"/>
        <end position="36"/>
    </location>
</feature>
<evidence type="ECO:0000313" key="3">
    <source>
        <dbReference type="Proteomes" id="UP001561463"/>
    </source>
</evidence>
<keyword evidence="3" id="KW-1185">Reference proteome</keyword>
<comment type="caution">
    <text evidence="2">The sequence shown here is derived from an EMBL/GenBank/DDBJ whole genome shotgun (WGS) entry which is preliminary data.</text>
</comment>
<gene>
    <name evidence="2" type="ORF">AB7Z85_16085</name>
</gene>
<proteinExistence type="predicted"/>
<accession>A0ABV4A958</accession>
<evidence type="ECO:0000256" key="1">
    <source>
        <dbReference type="SAM" id="MobiDB-lite"/>
    </source>
</evidence>
<dbReference type="Proteomes" id="UP001561463">
    <property type="component" value="Unassembled WGS sequence"/>
</dbReference>
<name>A0ABV4A958_9ENTR</name>